<dbReference type="AlphaFoldDB" id="A0A8H7PR62"/>
<sequence>MNSLKEWFLIQSVLDGSSTLSCDRTPLDDYTRSQVYVYPTPEYTDAELWRWNGNYLQNKKSGLVLDIRKGRLRLIEDTEICLFQAKSLDDAGNQQWGIRSSRDEYGRETPGVFIYTLSNEEWVVDLNIHSAGSANGAKLVLYPAKDFDNNNQLWAFTPAEIALTTPDTSPTANTETNDDDILAETRRRSQSSTNSQSAEMTLETLKECHHKAYLENDPHLSNRTIGMAAAYYTIMQWKLSAGKPDPALFGNSISNELQWLQAFAAKQASSLFDKSDTLSSDRSTAAKIAVKVVTQLHSQLPLTP</sequence>
<evidence type="ECO:0000313" key="2">
    <source>
        <dbReference type="EMBL" id="KAG2177994.1"/>
    </source>
</evidence>
<dbReference type="SUPFAM" id="SSF50370">
    <property type="entry name" value="Ricin B-like lectins"/>
    <property type="match status" value="1"/>
</dbReference>
<dbReference type="InterPro" id="IPR035992">
    <property type="entry name" value="Ricin_B-like_lectins"/>
</dbReference>
<accession>A0A8H7PR62</accession>
<dbReference type="Gene3D" id="2.80.10.50">
    <property type="match status" value="1"/>
</dbReference>
<keyword evidence="3" id="KW-1185">Reference proteome</keyword>
<dbReference type="OrthoDB" id="2345540at2759"/>
<feature type="region of interest" description="Disordered" evidence="1">
    <location>
        <begin position="165"/>
        <end position="198"/>
    </location>
</feature>
<protein>
    <recommendedName>
        <fullName evidence="4">Ricin B lectin domain-containing protein</fullName>
    </recommendedName>
</protein>
<name>A0A8H7PR62_MORIS</name>
<proteinExistence type="predicted"/>
<evidence type="ECO:0008006" key="4">
    <source>
        <dbReference type="Google" id="ProtNLM"/>
    </source>
</evidence>
<dbReference type="PROSITE" id="PS50231">
    <property type="entry name" value="RICIN_B_LECTIN"/>
    <property type="match status" value="1"/>
</dbReference>
<evidence type="ECO:0000256" key="1">
    <source>
        <dbReference type="SAM" id="MobiDB-lite"/>
    </source>
</evidence>
<comment type="caution">
    <text evidence="2">The sequence shown here is derived from an EMBL/GenBank/DDBJ whole genome shotgun (WGS) entry which is preliminary data.</text>
</comment>
<gene>
    <name evidence="2" type="ORF">INT43_003247</name>
</gene>
<organism evidence="2 3">
    <name type="scientific">Mortierella isabellina</name>
    <name type="common">Filamentous fungus</name>
    <name type="synonym">Umbelopsis isabellina</name>
    <dbReference type="NCBI Taxonomy" id="91625"/>
    <lineage>
        <taxon>Eukaryota</taxon>
        <taxon>Fungi</taxon>
        <taxon>Fungi incertae sedis</taxon>
        <taxon>Mucoromycota</taxon>
        <taxon>Mucoromycotina</taxon>
        <taxon>Umbelopsidomycetes</taxon>
        <taxon>Umbelopsidales</taxon>
        <taxon>Umbelopsidaceae</taxon>
        <taxon>Umbelopsis</taxon>
    </lineage>
</organism>
<evidence type="ECO:0000313" key="3">
    <source>
        <dbReference type="Proteomes" id="UP000654370"/>
    </source>
</evidence>
<dbReference type="EMBL" id="JAEPQZ010000008">
    <property type="protein sequence ID" value="KAG2177994.1"/>
    <property type="molecule type" value="Genomic_DNA"/>
</dbReference>
<feature type="compositionally biased region" description="Polar residues" evidence="1">
    <location>
        <begin position="165"/>
        <end position="175"/>
    </location>
</feature>
<dbReference type="Proteomes" id="UP000654370">
    <property type="component" value="Unassembled WGS sequence"/>
</dbReference>
<reference evidence="2" key="1">
    <citation type="submission" date="2020-12" db="EMBL/GenBank/DDBJ databases">
        <title>Metabolic potential, ecology and presence of endohyphal bacteria is reflected in genomic diversity of Mucoromycotina.</title>
        <authorList>
            <person name="Muszewska A."/>
            <person name="Okrasinska A."/>
            <person name="Steczkiewicz K."/>
            <person name="Drgas O."/>
            <person name="Orlowska M."/>
            <person name="Perlinska-Lenart U."/>
            <person name="Aleksandrzak-Piekarczyk T."/>
            <person name="Szatraj K."/>
            <person name="Zielenkiewicz U."/>
            <person name="Pilsyk S."/>
            <person name="Malc E."/>
            <person name="Mieczkowski P."/>
            <person name="Kruszewska J.S."/>
            <person name="Biernat P."/>
            <person name="Pawlowska J."/>
        </authorList>
    </citation>
    <scope>NUCLEOTIDE SEQUENCE</scope>
    <source>
        <strain evidence="2">WA0000067209</strain>
    </source>
</reference>